<dbReference type="CDD" id="cd20617">
    <property type="entry name" value="CYP1_2-like"/>
    <property type="match status" value="1"/>
</dbReference>
<keyword evidence="10" id="KW-1185">Reference proteome</keyword>
<evidence type="ECO:0000256" key="6">
    <source>
        <dbReference type="ARBA" id="ARBA00023033"/>
    </source>
</evidence>
<dbReference type="FunFam" id="1.10.630.10:FF:000036">
    <property type="entry name" value="CYtochrome P450 family"/>
    <property type="match status" value="1"/>
</dbReference>
<gene>
    <name evidence="9" type="ORF">QR680_001553</name>
</gene>
<evidence type="ECO:0000256" key="3">
    <source>
        <dbReference type="ARBA" id="ARBA00022723"/>
    </source>
</evidence>
<dbReference type="GO" id="GO:0006805">
    <property type="term" value="P:xenobiotic metabolic process"/>
    <property type="evidence" value="ECO:0007669"/>
    <property type="project" value="TreeGrafter"/>
</dbReference>
<name>A0AA39GYS8_9BILA</name>
<protein>
    <recommendedName>
        <fullName evidence="11">Cytochrome P450</fullName>
    </recommendedName>
</protein>
<comment type="caution">
    <text evidence="9">The sequence shown here is derived from an EMBL/GenBank/DDBJ whole genome shotgun (WGS) entry which is preliminary data.</text>
</comment>
<evidence type="ECO:0000256" key="2">
    <source>
        <dbReference type="ARBA" id="ARBA00010617"/>
    </source>
</evidence>
<dbReference type="SUPFAM" id="SSF48264">
    <property type="entry name" value="Cytochrome P450"/>
    <property type="match status" value="1"/>
</dbReference>
<evidence type="ECO:0000256" key="4">
    <source>
        <dbReference type="ARBA" id="ARBA00023002"/>
    </source>
</evidence>
<accession>A0AA39GYS8</accession>
<keyword evidence="5 7" id="KW-0408">Iron</keyword>
<keyword evidence="4 8" id="KW-0560">Oxidoreductase</keyword>
<dbReference type="PANTHER" id="PTHR24300">
    <property type="entry name" value="CYTOCHROME P450 508A4-RELATED"/>
    <property type="match status" value="1"/>
</dbReference>
<dbReference type="GO" id="GO:0020037">
    <property type="term" value="F:heme binding"/>
    <property type="evidence" value="ECO:0007669"/>
    <property type="project" value="InterPro"/>
</dbReference>
<keyword evidence="7 8" id="KW-0349">Heme</keyword>
<dbReference type="GO" id="GO:0005737">
    <property type="term" value="C:cytoplasm"/>
    <property type="evidence" value="ECO:0007669"/>
    <property type="project" value="TreeGrafter"/>
</dbReference>
<dbReference type="Proteomes" id="UP001175271">
    <property type="component" value="Unassembled WGS sequence"/>
</dbReference>
<dbReference type="Gene3D" id="1.10.630.10">
    <property type="entry name" value="Cytochrome P450"/>
    <property type="match status" value="1"/>
</dbReference>
<evidence type="ECO:0000256" key="8">
    <source>
        <dbReference type="RuleBase" id="RU000461"/>
    </source>
</evidence>
<dbReference type="PANTHER" id="PTHR24300:SF375">
    <property type="entry name" value="CYTOCHROME P450 FAMILY"/>
    <property type="match status" value="1"/>
</dbReference>
<dbReference type="InterPro" id="IPR050182">
    <property type="entry name" value="Cytochrome_P450_fam2"/>
</dbReference>
<dbReference type="EMBL" id="JAUCMV010000005">
    <property type="protein sequence ID" value="KAK0396070.1"/>
    <property type="molecule type" value="Genomic_DNA"/>
</dbReference>
<comment type="similarity">
    <text evidence="2 8">Belongs to the cytochrome P450 family.</text>
</comment>
<keyword evidence="3 7" id="KW-0479">Metal-binding</keyword>
<reference evidence="9" key="1">
    <citation type="submission" date="2023-06" db="EMBL/GenBank/DDBJ databases">
        <title>Genomic analysis of the entomopathogenic nematode Steinernema hermaphroditum.</title>
        <authorList>
            <person name="Schwarz E.M."/>
            <person name="Heppert J.K."/>
            <person name="Baniya A."/>
            <person name="Schwartz H.T."/>
            <person name="Tan C.-H."/>
            <person name="Antoshechkin I."/>
            <person name="Sternberg P.W."/>
            <person name="Goodrich-Blair H."/>
            <person name="Dillman A.R."/>
        </authorList>
    </citation>
    <scope>NUCLEOTIDE SEQUENCE</scope>
    <source>
        <strain evidence="9">PS9179</strain>
        <tissue evidence="9">Whole animal</tissue>
    </source>
</reference>
<dbReference type="AlphaFoldDB" id="A0AA39GYS8"/>
<dbReference type="PROSITE" id="PS00086">
    <property type="entry name" value="CYTOCHROME_P450"/>
    <property type="match status" value="1"/>
</dbReference>
<dbReference type="PRINTS" id="PR00385">
    <property type="entry name" value="P450"/>
</dbReference>
<dbReference type="PRINTS" id="PR00463">
    <property type="entry name" value="EP450I"/>
</dbReference>
<proteinExistence type="inferred from homology"/>
<evidence type="ECO:0000256" key="5">
    <source>
        <dbReference type="ARBA" id="ARBA00023004"/>
    </source>
</evidence>
<dbReference type="Pfam" id="PF00067">
    <property type="entry name" value="p450"/>
    <property type="match status" value="1"/>
</dbReference>
<keyword evidence="6 8" id="KW-0503">Monooxygenase</keyword>
<dbReference type="InterPro" id="IPR001128">
    <property type="entry name" value="Cyt_P450"/>
</dbReference>
<evidence type="ECO:0000313" key="10">
    <source>
        <dbReference type="Proteomes" id="UP001175271"/>
    </source>
</evidence>
<dbReference type="InterPro" id="IPR017972">
    <property type="entry name" value="Cyt_P450_CS"/>
</dbReference>
<dbReference type="InterPro" id="IPR036396">
    <property type="entry name" value="Cyt_P450_sf"/>
</dbReference>
<evidence type="ECO:0000313" key="9">
    <source>
        <dbReference type="EMBL" id="KAK0396070.1"/>
    </source>
</evidence>
<dbReference type="InterPro" id="IPR002401">
    <property type="entry name" value="Cyt_P450_E_grp-I"/>
</dbReference>
<feature type="binding site" description="axial binding residue" evidence="7">
    <location>
        <position position="445"/>
    </location>
    <ligand>
        <name>heme</name>
        <dbReference type="ChEBI" id="CHEBI:30413"/>
    </ligand>
    <ligandPart>
        <name>Fe</name>
        <dbReference type="ChEBI" id="CHEBI:18248"/>
    </ligandPart>
</feature>
<dbReference type="GO" id="GO:0016712">
    <property type="term" value="F:oxidoreductase activity, acting on paired donors, with incorporation or reduction of molecular oxygen, reduced flavin or flavoprotein as one donor, and incorporation of one atom of oxygen"/>
    <property type="evidence" value="ECO:0007669"/>
    <property type="project" value="TreeGrafter"/>
</dbReference>
<evidence type="ECO:0008006" key="11">
    <source>
        <dbReference type="Google" id="ProtNLM"/>
    </source>
</evidence>
<dbReference type="GO" id="GO:0006082">
    <property type="term" value="P:organic acid metabolic process"/>
    <property type="evidence" value="ECO:0007669"/>
    <property type="project" value="TreeGrafter"/>
</dbReference>
<evidence type="ECO:0000256" key="7">
    <source>
        <dbReference type="PIRSR" id="PIRSR602401-1"/>
    </source>
</evidence>
<comment type="cofactor">
    <cofactor evidence="1 7">
        <name>heme</name>
        <dbReference type="ChEBI" id="CHEBI:30413"/>
    </cofactor>
</comment>
<dbReference type="GO" id="GO:0005506">
    <property type="term" value="F:iron ion binding"/>
    <property type="evidence" value="ECO:0007669"/>
    <property type="project" value="InterPro"/>
</dbReference>
<evidence type="ECO:0000256" key="1">
    <source>
        <dbReference type="ARBA" id="ARBA00001971"/>
    </source>
</evidence>
<organism evidence="9 10">
    <name type="scientific">Steinernema hermaphroditum</name>
    <dbReference type="NCBI Taxonomy" id="289476"/>
    <lineage>
        <taxon>Eukaryota</taxon>
        <taxon>Metazoa</taxon>
        <taxon>Ecdysozoa</taxon>
        <taxon>Nematoda</taxon>
        <taxon>Chromadorea</taxon>
        <taxon>Rhabditida</taxon>
        <taxon>Tylenchina</taxon>
        <taxon>Panagrolaimomorpha</taxon>
        <taxon>Strongyloidoidea</taxon>
        <taxon>Steinernematidae</taxon>
        <taxon>Steinernema</taxon>
    </lineage>
</organism>
<sequence length="500" mass="58275">MILYFVFFLSALALYNFYWKRRNLPPGPIPWPLVGNALTVKKFSPGYDAYLLWKRQYGNVYTYWLGELPIVAVTDYKLMVSTFVQDGETFAGRYNNEYFTNRFRYGNYGVVETDGEVWREQRRFTLHVLRNFGLGKNVMQEKILDEVSSIFQKIDQDIEHEHGKIDITSCLEVCVGSIINGLLLGYRFDTPERLEEFEYLRRIISDFLRMAVSPMSAIVIVSTRFVQHLPVFKDVYQELMSNRDLLFNFFEKQIEEHEKEIDYSSSHEPSDYVEAYLREIHKGNGEDSRSSFSRIQLVNVLLDLWVAGMETTINTIAWGIIYILHNPDVQDKMHAEFDRVIGSDRLITTKDKNELIYLAAVINETQRCANLLAQNLFHKTTRDAVIEGHHIPKGTCIIPQISCVLLDEKVFPDPYQFKPERFINDKGELIRIEELIPFSLGKRQCLGESLARMELFLVMANLFNRYKISPEADDKLPSTEKRAGITVQPHPFTCVMRKRF</sequence>